<keyword evidence="1" id="KW-0680">Restriction system</keyword>
<gene>
    <name evidence="3" type="ORF">BJY22_000364</name>
</gene>
<reference evidence="3 4" key="1">
    <citation type="submission" date="2020-03" db="EMBL/GenBank/DDBJ databases">
        <title>Sequencing the genomes of 1000 actinobacteria strains.</title>
        <authorList>
            <person name="Klenk H.-P."/>
        </authorList>
    </citation>
    <scope>NUCLEOTIDE SEQUENCE [LARGE SCALE GENOMIC DNA]</scope>
    <source>
        <strain evidence="3 4">DSM 45490</strain>
    </source>
</reference>
<evidence type="ECO:0008006" key="5">
    <source>
        <dbReference type="Google" id="ProtNLM"/>
    </source>
</evidence>
<accession>A0A7X5ZY57</accession>
<dbReference type="Gene3D" id="3.90.220.20">
    <property type="entry name" value="DNA methylase specificity domains"/>
    <property type="match status" value="1"/>
</dbReference>
<organism evidence="3 4">
    <name type="scientific">Kribbella shirazensis</name>
    <dbReference type="NCBI Taxonomy" id="1105143"/>
    <lineage>
        <taxon>Bacteria</taxon>
        <taxon>Bacillati</taxon>
        <taxon>Actinomycetota</taxon>
        <taxon>Actinomycetes</taxon>
        <taxon>Propionibacteriales</taxon>
        <taxon>Kribbellaceae</taxon>
        <taxon>Kribbella</taxon>
    </lineage>
</organism>
<keyword evidence="4" id="KW-1185">Reference proteome</keyword>
<sequence>MRAEDIQQELADWSELRSSTIHTKSSVEIAPGDIVGSRSGPYGRWAIVPPGYGPSLASDHTIVLHPHGTVSAWYLLGFLRSHAGRQLLAGTVTGAVIQRINRAELSRVPVPTHTLNRDYVDQTLTDFDNELRRITTEVEVLRNRLDRLFISQSESQLVTEIDAVRGVTASLRKMTEFSDTLRIAQISFPYPIARALRAIERSTSPSDRYHEVAHRSIETVSALLTGLCASIAGSANIRGDKIKAWVSAVTRGGATLGRERAMILQVAEELARQGDIGGIARSFADDGTPASTLLAELLEERNRVHGDYPRTAYQFQQRLAVIEGTLRQFLDSASFLARWELRYAESVAPTEDESGAIQYSARLRVLQGDNPDWDLIDYTSKSVMFPGRLYALVDDRKLMDLHPHLVVRYCPECGSQEIYQVDSFNEDEARLKSIDRGHSHTTGDSELLRQLRAATSSLRSAPESLA</sequence>
<dbReference type="SUPFAM" id="SSF116734">
    <property type="entry name" value="DNA methylase specificity domain"/>
    <property type="match status" value="1"/>
</dbReference>
<evidence type="ECO:0000313" key="4">
    <source>
        <dbReference type="Proteomes" id="UP000555407"/>
    </source>
</evidence>
<dbReference type="Proteomes" id="UP000555407">
    <property type="component" value="Unassembled WGS sequence"/>
</dbReference>
<evidence type="ECO:0000256" key="2">
    <source>
        <dbReference type="ARBA" id="ARBA00023125"/>
    </source>
</evidence>
<evidence type="ECO:0000313" key="3">
    <source>
        <dbReference type="EMBL" id="NIK54647.1"/>
    </source>
</evidence>
<dbReference type="InterPro" id="IPR044946">
    <property type="entry name" value="Restrct_endonuc_typeI_TRD_sf"/>
</dbReference>
<dbReference type="EMBL" id="JAASRO010000001">
    <property type="protein sequence ID" value="NIK54647.1"/>
    <property type="molecule type" value="Genomic_DNA"/>
</dbReference>
<dbReference type="GO" id="GO:0003677">
    <property type="term" value="F:DNA binding"/>
    <property type="evidence" value="ECO:0007669"/>
    <property type="project" value="UniProtKB-KW"/>
</dbReference>
<protein>
    <recommendedName>
        <fullName evidence="5">Restriction endonuclease subunit S</fullName>
    </recommendedName>
</protein>
<keyword evidence="2" id="KW-0238">DNA-binding</keyword>
<dbReference type="GO" id="GO:0009307">
    <property type="term" value="P:DNA restriction-modification system"/>
    <property type="evidence" value="ECO:0007669"/>
    <property type="project" value="UniProtKB-KW"/>
</dbReference>
<comment type="caution">
    <text evidence="3">The sequence shown here is derived from an EMBL/GenBank/DDBJ whole genome shotgun (WGS) entry which is preliminary data.</text>
</comment>
<name>A0A7X5ZY57_9ACTN</name>
<dbReference type="RefSeq" id="WP_167203434.1">
    <property type="nucleotide sequence ID" value="NZ_JAASRO010000001.1"/>
</dbReference>
<proteinExistence type="predicted"/>
<evidence type="ECO:0000256" key="1">
    <source>
        <dbReference type="ARBA" id="ARBA00022747"/>
    </source>
</evidence>
<dbReference type="AlphaFoldDB" id="A0A7X5ZY57"/>